<reference evidence="4" key="1">
    <citation type="submission" date="2015-07" db="EMBL/GenBank/DDBJ databases">
        <authorList>
            <person name="Ju K.-S."/>
            <person name="Doroghazi J.R."/>
            <person name="Metcalf W.W."/>
        </authorList>
    </citation>
    <scope>NUCLEOTIDE SEQUENCE [LARGE SCALE GENOMIC DNA]</scope>
    <source>
        <strain evidence="4">NRRL ISP-5002</strain>
    </source>
</reference>
<keyword evidence="4" id="KW-1185">Reference proteome</keyword>
<dbReference type="PATRIC" id="fig|66876.3.peg.2615"/>
<dbReference type="InterPro" id="IPR011990">
    <property type="entry name" value="TPR-like_helical_dom_sf"/>
</dbReference>
<dbReference type="Proteomes" id="UP000037982">
    <property type="component" value="Unassembled WGS sequence"/>
</dbReference>
<evidence type="ECO:0000313" key="4">
    <source>
        <dbReference type="Proteomes" id="UP000037982"/>
    </source>
</evidence>
<dbReference type="InterPro" id="IPR051677">
    <property type="entry name" value="AfsR-DnrI-RedD_regulator"/>
</dbReference>
<dbReference type="SUPFAM" id="SSF48452">
    <property type="entry name" value="TPR-like"/>
    <property type="match status" value="1"/>
</dbReference>
<proteinExistence type="predicted"/>
<evidence type="ECO:0000256" key="1">
    <source>
        <dbReference type="ARBA" id="ARBA00023012"/>
    </source>
</evidence>
<organism evidence="3 4">
    <name type="scientific">Streptomyces chattanoogensis</name>
    <dbReference type="NCBI Taxonomy" id="66876"/>
    <lineage>
        <taxon>Bacteria</taxon>
        <taxon>Bacillati</taxon>
        <taxon>Actinomycetota</taxon>
        <taxon>Actinomycetes</taxon>
        <taxon>Kitasatosporales</taxon>
        <taxon>Streptomycetaceae</taxon>
        <taxon>Streptomyces</taxon>
    </lineage>
</organism>
<dbReference type="EMBL" id="LGKG01000101">
    <property type="protein sequence ID" value="KPC64251.1"/>
    <property type="molecule type" value="Genomic_DNA"/>
</dbReference>
<evidence type="ECO:0000259" key="2">
    <source>
        <dbReference type="SMART" id="SM01043"/>
    </source>
</evidence>
<dbReference type="Gene3D" id="1.25.40.10">
    <property type="entry name" value="Tetratricopeptide repeat domain"/>
    <property type="match status" value="1"/>
</dbReference>
<keyword evidence="1" id="KW-0902">Two-component regulatory system</keyword>
<dbReference type="GO" id="GO:0000160">
    <property type="term" value="P:phosphorelay signal transduction system"/>
    <property type="evidence" value="ECO:0007669"/>
    <property type="project" value="UniProtKB-KW"/>
</dbReference>
<dbReference type="InterPro" id="IPR005158">
    <property type="entry name" value="BTAD"/>
</dbReference>
<sequence>MREPAAGRKVVHVNSKSAHLELLGVFEFAHDGSRIPLPLGTQRLLALLALQKHGVYRGAAAEQLWPDCTPSRAAANLRSALCQGRRIRSVAVIDSVGRRLRLSPSVDVDLYRMRKTAQEITAGLSPLPADCEAVVNELNQELLPGWPDDWLILEREHWEQARLHALESLAHQLQTAKQYLPALQAATTAIAINPIRETAHRIVIEVHVAEGNTACALKHYHNYQELLQQELEVSPSQQMNQLVQDLITTT</sequence>
<dbReference type="AlphaFoldDB" id="A0A0N0H174"/>
<protein>
    <recommendedName>
        <fullName evidence="2">Bacterial transcriptional activator domain-containing protein</fullName>
    </recommendedName>
</protein>
<dbReference type="SMART" id="SM01043">
    <property type="entry name" value="BTAD"/>
    <property type="match status" value="1"/>
</dbReference>
<evidence type="ECO:0000313" key="3">
    <source>
        <dbReference type="EMBL" id="KPC64251.1"/>
    </source>
</evidence>
<name>A0A0N0H174_9ACTN</name>
<comment type="caution">
    <text evidence="3">The sequence shown here is derived from an EMBL/GenBank/DDBJ whole genome shotgun (WGS) entry which is preliminary data.</text>
</comment>
<gene>
    <name evidence="3" type="ORF">ADL29_11985</name>
</gene>
<accession>A0A0N0H174</accession>
<dbReference type="Pfam" id="PF03704">
    <property type="entry name" value="BTAD"/>
    <property type="match status" value="1"/>
</dbReference>
<feature type="domain" description="Bacterial transcriptional activator" evidence="2">
    <location>
        <begin position="108"/>
        <end position="247"/>
    </location>
</feature>
<dbReference type="PANTHER" id="PTHR35807">
    <property type="entry name" value="TRANSCRIPTIONAL REGULATOR REDD-RELATED"/>
    <property type="match status" value="1"/>
</dbReference>